<evidence type="ECO:0000259" key="9">
    <source>
        <dbReference type="PROSITE" id="PS50850"/>
    </source>
</evidence>
<evidence type="ECO:0000256" key="7">
    <source>
        <dbReference type="SAM" id="MobiDB-lite"/>
    </source>
</evidence>
<proteinExistence type="inferred from homology"/>
<dbReference type="EMBL" id="JAUDZG010000004">
    <property type="protein sequence ID" value="KAK3305036.1"/>
    <property type="molecule type" value="Genomic_DNA"/>
</dbReference>
<evidence type="ECO:0000313" key="11">
    <source>
        <dbReference type="Proteomes" id="UP001273166"/>
    </source>
</evidence>
<comment type="caution">
    <text evidence="10">The sequence shown here is derived from an EMBL/GenBank/DDBJ whole genome shotgun (WGS) entry which is preliminary data.</text>
</comment>
<dbReference type="PANTHER" id="PTHR23501:SF12">
    <property type="entry name" value="MAJOR FACILITATOR SUPERFAMILY (MFS) PROFILE DOMAIN-CONTAINING PROTEIN-RELATED"/>
    <property type="match status" value="1"/>
</dbReference>
<feature type="transmembrane region" description="Helical" evidence="8">
    <location>
        <begin position="507"/>
        <end position="525"/>
    </location>
</feature>
<feature type="transmembrane region" description="Helical" evidence="8">
    <location>
        <begin position="189"/>
        <end position="208"/>
    </location>
</feature>
<name>A0AAJ0GS02_9PEZI</name>
<dbReference type="GeneID" id="87881226"/>
<feature type="transmembrane region" description="Helical" evidence="8">
    <location>
        <begin position="124"/>
        <end position="144"/>
    </location>
</feature>
<feature type="transmembrane region" description="Helical" evidence="8">
    <location>
        <begin position="301"/>
        <end position="321"/>
    </location>
</feature>
<feature type="region of interest" description="Disordered" evidence="7">
    <location>
        <begin position="1"/>
        <end position="22"/>
    </location>
</feature>
<dbReference type="InterPro" id="IPR036259">
    <property type="entry name" value="MFS_trans_sf"/>
</dbReference>
<feature type="transmembrane region" description="Helical" evidence="8">
    <location>
        <begin position="156"/>
        <end position="177"/>
    </location>
</feature>
<accession>A0AAJ0GS02</accession>
<evidence type="ECO:0000256" key="5">
    <source>
        <dbReference type="ARBA" id="ARBA00022989"/>
    </source>
</evidence>
<feature type="transmembrane region" description="Helical" evidence="8">
    <location>
        <begin position="69"/>
        <end position="87"/>
    </location>
</feature>
<evidence type="ECO:0000256" key="4">
    <source>
        <dbReference type="ARBA" id="ARBA00022692"/>
    </source>
</evidence>
<feature type="transmembrane region" description="Helical" evidence="8">
    <location>
        <begin position="428"/>
        <end position="451"/>
    </location>
</feature>
<dbReference type="Pfam" id="PF07690">
    <property type="entry name" value="MFS_1"/>
    <property type="match status" value="1"/>
</dbReference>
<protein>
    <submittedName>
        <fullName evidence="10">MFS transporter</fullName>
    </submittedName>
</protein>
<dbReference type="SUPFAM" id="SSF103473">
    <property type="entry name" value="MFS general substrate transporter"/>
    <property type="match status" value="1"/>
</dbReference>
<feature type="domain" description="Major facilitator superfamily (MFS) profile" evidence="9">
    <location>
        <begin position="34"/>
        <end position="493"/>
    </location>
</feature>
<keyword evidence="4 8" id="KW-0812">Transmembrane</keyword>
<evidence type="ECO:0000313" key="10">
    <source>
        <dbReference type="EMBL" id="KAK3305036.1"/>
    </source>
</evidence>
<feature type="transmembrane region" description="Helical" evidence="8">
    <location>
        <begin position="99"/>
        <end position="118"/>
    </location>
</feature>
<evidence type="ECO:0000256" key="2">
    <source>
        <dbReference type="ARBA" id="ARBA00007520"/>
    </source>
</evidence>
<keyword evidence="5 8" id="KW-1133">Transmembrane helix</keyword>
<dbReference type="InterPro" id="IPR011701">
    <property type="entry name" value="MFS"/>
</dbReference>
<dbReference type="RefSeq" id="XP_062720816.1">
    <property type="nucleotide sequence ID" value="XM_062862397.1"/>
</dbReference>
<sequence length="538" mass="57785">MSKMEHHPPPPDQQPLSSDGRPQRSIRGLRWLLVCLAIFSCNLLYGLDNTIVADIQAPIIDSLGGVSKLGWLGVGFPLGSIAIILPIGKAYAIFDVKWLYVGSLAMFAAGSALCGAAPTMDALIVGRVWAGAGGAGMYLGNLNLIQRLTTPKERSVYMAVIVLVYGAGAILGPVVGGSLADSSSSGWRWAFYLNLFIFAAMAPIYIFLLPSVQPRPDVSLLAKLLSLDWVGSILSSAMYTVFAMIFTFGGSIWPWGDGRMVALYVVFAVTITAFAATQYFALFTTRENRLFPGHFLRDRTLVLLFICCCCLGGALFVTIYYLPLYFQFVRNDNGVQAAVRLLPFICFYIFGVILNGVLMLRWGYYMPWFLVSGVFTAIGGALLYTSSEDMANANIYGYSILVGIGMTAYQAAYSVVPAKVSPDDVAAVTQFINIAQQGSILVALAICSTIFQNSAQDRLLSILIPAGYSEVDVTAAIAGAKSAVLQSAPPDVRRAALDVLVEAIDGAYTLIIVSGGLLVICALCMKRERVTMELVAGG</sequence>
<comment type="subcellular location">
    <subcellularLocation>
        <location evidence="1">Membrane</location>
        <topology evidence="1">Multi-pass membrane protein</topology>
    </subcellularLocation>
</comment>
<feature type="transmembrane region" description="Helical" evidence="8">
    <location>
        <begin position="229"/>
        <end position="255"/>
    </location>
</feature>
<dbReference type="GO" id="GO:0005886">
    <property type="term" value="C:plasma membrane"/>
    <property type="evidence" value="ECO:0007669"/>
    <property type="project" value="TreeGrafter"/>
</dbReference>
<feature type="transmembrane region" description="Helical" evidence="8">
    <location>
        <begin position="365"/>
        <end position="384"/>
    </location>
</feature>
<keyword evidence="11" id="KW-1185">Reference proteome</keyword>
<evidence type="ECO:0000256" key="3">
    <source>
        <dbReference type="ARBA" id="ARBA00022448"/>
    </source>
</evidence>
<evidence type="ECO:0000256" key="6">
    <source>
        <dbReference type="ARBA" id="ARBA00023136"/>
    </source>
</evidence>
<dbReference type="Gene3D" id="1.20.1250.20">
    <property type="entry name" value="MFS general substrate transporter like domains"/>
    <property type="match status" value="1"/>
</dbReference>
<reference evidence="10" key="1">
    <citation type="journal article" date="2023" name="Mol. Phylogenet. Evol.">
        <title>Genome-scale phylogeny and comparative genomics of the fungal order Sordariales.</title>
        <authorList>
            <person name="Hensen N."/>
            <person name="Bonometti L."/>
            <person name="Westerberg I."/>
            <person name="Brannstrom I.O."/>
            <person name="Guillou S."/>
            <person name="Cros-Aarteil S."/>
            <person name="Calhoun S."/>
            <person name="Haridas S."/>
            <person name="Kuo A."/>
            <person name="Mondo S."/>
            <person name="Pangilinan J."/>
            <person name="Riley R."/>
            <person name="LaButti K."/>
            <person name="Andreopoulos B."/>
            <person name="Lipzen A."/>
            <person name="Chen C."/>
            <person name="Yan M."/>
            <person name="Daum C."/>
            <person name="Ng V."/>
            <person name="Clum A."/>
            <person name="Steindorff A."/>
            <person name="Ohm R.A."/>
            <person name="Martin F."/>
            <person name="Silar P."/>
            <person name="Natvig D.O."/>
            <person name="Lalanne C."/>
            <person name="Gautier V."/>
            <person name="Ament-Velasquez S.L."/>
            <person name="Kruys A."/>
            <person name="Hutchinson M.I."/>
            <person name="Powell A.J."/>
            <person name="Barry K."/>
            <person name="Miller A.N."/>
            <person name="Grigoriev I.V."/>
            <person name="Debuchy R."/>
            <person name="Gladieux P."/>
            <person name="Hiltunen Thoren M."/>
            <person name="Johannesson H."/>
        </authorList>
    </citation>
    <scope>NUCLEOTIDE SEQUENCE</scope>
    <source>
        <strain evidence="10">CBS 333.67</strain>
    </source>
</reference>
<keyword evidence="3" id="KW-0813">Transport</keyword>
<evidence type="ECO:0000256" key="1">
    <source>
        <dbReference type="ARBA" id="ARBA00004141"/>
    </source>
</evidence>
<comment type="similarity">
    <text evidence="2">Belongs to the major facilitator superfamily. TCR/Tet family.</text>
</comment>
<dbReference type="PROSITE" id="PS50850">
    <property type="entry name" value="MFS"/>
    <property type="match status" value="1"/>
</dbReference>
<organism evidence="10 11">
    <name type="scientific">Chaetomium strumarium</name>
    <dbReference type="NCBI Taxonomy" id="1170767"/>
    <lineage>
        <taxon>Eukaryota</taxon>
        <taxon>Fungi</taxon>
        <taxon>Dikarya</taxon>
        <taxon>Ascomycota</taxon>
        <taxon>Pezizomycotina</taxon>
        <taxon>Sordariomycetes</taxon>
        <taxon>Sordariomycetidae</taxon>
        <taxon>Sordariales</taxon>
        <taxon>Chaetomiaceae</taxon>
        <taxon>Chaetomium</taxon>
    </lineage>
</organism>
<feature type="transmembrane region" description="Helical" evidence="8">
    <location>
        <begin position="261"/>
        <end position="281"/>
    </location>
</feature>
<dbReference type="PANTHER" id="PTHR23501">
    <property type="entry name" value="MAJOR FACILITATOR SUPERFAMILY"/>
    <property type="match status" value="1"/>
</dbReference>
<reference evidence="10" key="2">
    <citation type="submission" date="2023-06" db="EMBL/GenBank/DDBJ databases">
        <authorList>
            <consortium name="Lawrence Berkeley National Laboratory"/>
            <person name="Mondo S.J."/>
            <person name="Hensen N."/>
            <person name="Bonometti L."/>
            <person name="Westerberg I."/>
            <person name="Brannstrom I.O."/>
            <person name="Guillou S."/>
            <person name="Cros-Aarteil S."/>
            <person name="Calhoun S."/>
            <person name="Haridas S."/>
            <person name="Kuo A."/>
            <person name="Pangilinan J."/>
            <person name="Riley R."/>
            <person name="Labutti K."/>
            <person name="Andreopoulos B."/>
            <person name="Lipzen A."/>
            <person name="Chen C."/>
            <person name="Yanf M."/>
            <person name="Daum C."/>
            <person name="Ng V."/>
            <person name="Clum A."/>
            <person name="Steindorff A."/>
            <person name="Ohm R."/>
            <person name="Martin F."/>
            <person name="Silar P."/>
            <person name="Natvig D."/>
            <person name="Lalanne C."/>
            <person name="Gautier V."/>
            <person name="Ament-Velasquez S.L."/>
            <person name="Kruys A."/>
            <person name="Hutchinson M.I."/>
            <person name="Powell A.J."/>
            <person name="Barry K."/>
            <person name="Miller A.N."/>
            <person name="Grigoriev I.V."/>
            <person name="Debuchy R."/>
            <person name="Gladieux P."/>
            <person name="Thoren M.H."/>
            <person name="Johannesson H."/>
        </authorList>
    </citation>
    <scope>NUCLEOTIDE SEQUENCE</scope>
    <source>
        <strain evidence="10">CBS 333.67</strain>
    </source>
</reference>
<gene>
    <name evidence="10" type="ORF">B0T15DRAFT_187370</name>
</gene>
<dbReference type="InterPro" id="IPR020846">
    <property type="entry name" value="MFS_dom"/>
</dbReference>
<feature type="transmembrane region" description="Helical" evidence="8">
    <location>
        <begin position="396"/>
        <end position="416"/>
    </location>
</feature>
<dbReference type="Proteomes" id="UP001273166">
    <property type="component" value="Unassembled WGS sequence"/>
</dbReference>
<dbReference type="AlphaFoldDB" id="A0AAJ0GS02"/>
<keyword evidence="6 8" id="KW-0472">Membrane</keyword>
<evidence type="ECO:0000256" key="8">
    <source>
        <dbReference type="SAM" id="Phobius"/>
    </source>
</evidence>
<dbReference type="GO" id="GO:0022857">
    <property type="term" value="F:transmembrane transporter activity"/>
    <property type="evidence" value="ECO:0007669"/>
    <property type="project" value="InterPro"/>
</dbReference>
<feature type="transmembrane region" description="Helical" evidence="8">
    <location>
        <begin position="341"/>
        <end position="358"/>
    </location>
</feature>
<feature type="transmembrane region" description="Helical" evidence="8">
    <location>
        <begin position="28"/>
        <end position="47"/>
    </location>
</feature>